<name>A0ABQ8XGY2_9EUKA</name>
<evidence type="ECO:0000313" key="4">
    <source>
        <dbReference type="Proteomes" id="UP001150062"/>
    </source>
</evidence>
<organism evidence="3 4">
    <name type="scientific">Anaeramoeba flamelloides</name>
    <dbReference type="NCBI Taxonomy" id="1746091"/>
    <lineage>
        <taxon>Eukaryota</taxon>
        <taxon>Metamonada</taxon>
        <taxon>Anaeramoebidae</taxon>
        <taxon>Anaeramoeba</taxon>
    </lineage>
</organism>
<sequence length="106" mass="12531">MISATNNPLESWHRSLNHCLNRQKPKLKNLILVLKDIEREKRNLQIDIISEKTQTKKRNFDLISRLNQNTESQIKIKKNVKRRPPTCSRCGNIGHRRDSKKCPFNN</sequence>
<reference evidence="3" key="1">
    <citation type="submission" date="2022-08" db="EMBL/GenBank/DDBJ databases">
        <title>Novel sulfate-reducing endosymbionts in the free-living metamonad Anaeramoeba.</title>
        <authorList>
            <person name="Jerlstrom-Hultqvist J."/>
            <person name="Cepicka I."/>
            <person name="Gallot-Lavallee L."/>
            <person name="Salas-Leiva D."/>
            <person name="Curtis B.A."/>
            <person name="Zahonova K."/>
            <person name="Pipaliya S."/>
            <person name="Dacks J."/>
            <person name="Roger A.J."/>
        </authorList>
    </citation>
    <scope>NUCLEOTIDE SEQUENCE</scope>
    <source>
        <strain evidence="3">Schooner1</strain>
    </source>
</reference>
<evidence type="ECO:0000313" key="3">
    <source>
        <dbReference type="EMBL" id="KAJ6230943.1"/>
    </source>
</evidence>
<keyword evidence="4" id="KW-1185">Reference proteome</keyword>
<evidence type="ECO:0008006" key="5">
    <source>
        <dbReference type="Google" id="ProtNLM"/>
    </source>
</evidence>
<gene>
    <name evidence="3" type="ORF">M0813_06322</name>
</gene>
<evidence type="ECO:0000256" key="1">
    <source>
        <dbReference type="SAM" id="Coils"/>
    </source>
</evidence>
<keyword evidence="1" id="KW-0175">Coiled coil</keyword>
<dbReference type="Proteomes" id="UP001150062">
    <property type="component" value="Unassembled WGS sequence"/>
</dbReference>
<protein>
    <recommendedName>
        <fullName evidence="5">Zinc knuckle domain-containing protein</fullName>
    </recommendedName>
</protein>
<feature type="coiled-coil region" evidence="1">
    <location>
        <begin position="27"/>
        <end position="54"/>
    </location>
</feature>
<comment type="caution">
    <text evidence="3">The sequence shown here is derived from an EMBL/GenBank/DDBJ whole genome shotgun (WGS) entry which is preliminary data.</text>
</comment>
<dbReference type="EMBL" id="JAOAOG010000307">
    <property type="protein sequence ID" value="KAJ6230943.1"/>
    <property type="molecule type" value="Genomic_DNA"/>
</dbReference>
<feature type="region of interest" description="Disordered" evidence="2">
    <location>
        <begin position="85"/>
        <end position="106"/>
    </location>
</feature>
<evidence type="ECO:0000256" key="2">
    <source>
        <dbReference type="SAM" id="MobiDB-lite"/>
    </source>
</evidence>
<proteinExistence type="predicted"/>
<accession>A0ABQ8XGY2</accession>